<comment type="caution">
    <text evidence="1">The sequence shown here is derived from an EMBL/GenBank/DDBJ whole genome shotgun (WGS) entry which is preliminary data.</text>
</comment>
<evidence type="ECO:0000313" key="1">
    <source>
        <dbReference type="EMBL" id="KGM48529.1"/>
    </source>
</evidence>
<proteinExistence type="predicted"/>
<name>A0A0A0EDN1_9RHOB</name>
<evidence type="ECO:0008006" key="3">
    <source>
        <dbReference type="Google" id="ProtNLM"/>
    </source>
</evidence>
<reference evidence="1 2" key="1">
    <citation type="journal article" date="2015" name="Antonie Van Leeuwenhoek">
        <title>Pseudooceanicola atlanticus gen. nov. sp. nov., isolated from surface seawater of the Atlantic Ocean and reclassification of Oceanicola batsensis, Oceanicola marinus, Oceanicola nitratireducens, Oceanicola nanhaiensis, Oceanicola antarcticus and Oceanicola flagellatus, as Pseudooceanicola batsensis comb. nov., Pseudooceanicola marinus comb. nov., Pseudooceanicola nitratireducens comb. nov., Pseudooceanicola nanhaiensis comb. nov., Pseudooceanicola antarcticus comb. nov., and Pseudooceanicola flagellatus comb. nov.</title>
        <authorList>
            <person name="Lai Q."/>
            <person name="Li G."/>
            <person name="Liu X."/>
            <person name="Du Y."/>
            <person name="Sun F."/>
            <person name="Shao Z."/>
        </authorList>
    </citation>
    <scope>NUCLEOTIDE SEQUENCE [LARGE SCALE GENOMIC DNA]</scope>
    <source>
        <strain evidence="1 2">22II-s11g</strain>
    </source>
</reference>
<dbReference type="Proteomes" id="UP000030004">
    <property type="component" value="Unassembled WGS sequence"/>
</dbReference>
<organism evidence="1 2">
    <name type="scientific">Pseudooceanicola atlanticus</name>
    <dbReference type="NCBI Taxonomy" id="1461694"/>
    <lineage>
        <taxon>Bacteria</taxon>
        <taxon>Pseudomonadati</taxon>
        <taxon>Pseudomonadota</taxon>
        <taxon>Alphaproteobacteria</taxon>
        <taxon>Rhodobacterales</taxon>
        <taxon>Paracoccaceae</taxon>
        <taxon>Pseudooceanicola</taxon>
    </lineage>
</organism>
<dbReference type="AlphaFoldDB" id="A0A0A0EDN1"/>
<dbReference type="eggNOG" id="ENOG5031DTG">
    <property type="taxonomic scope" value="Bacteria"/>
</dbReference>
<gene>
    <name evidence="1" type="ORF">ATO9_12930</name>
</gene>
<dbReference type="OrthoDB" id="7860885at2"/>
<protein>
    <recommendedName>
        <fullName evidence="3">Lipoprotein</fullName>
    </recommendedName>
</protein>
<dbReference type="EMBL" id="AQQX01000004">
    <property type="protein sequence ID" value="KGM48529.1"/>
    <property type="molecule type" value="Genomic_DNA"/>
</dbReference>
<dbReference type="PROSITE" id="PS51257">
    <property type="entry name" value="PROKAR_LIPOPROTEIN"/>
    <property type="match status" value="1"/>
</dbReference>
<keyword evidence="2" id="KW-1185">Reference proteome</keyword>
<evidence type="ECO:0000313" key="2">
    <source>
        <dbReference type="Proteomes" id="UP000030004"/>
    </source>
</evidence>
<dbReference type="STRING" id="1461694.ATO9_12930"/>
<accession>A0A0A0EDN1</accession>
<sequence length="138" mass="14758">MIRTGLIIAASLLAACGARDEVSRAAEVQARESLPFSPEYGAVETRLLDDDLVAFHVAMRGARDAQDVTDYAECAAAQYTLIRGFGFARHLRTKTAEVAGTWQADAIYTISAAIPAGLRTIDAEVTVENCKNNGIPTV</sequence>